<evidence type="ECO:0000313" key="1">
    <source>
        <dbReference type="EMBL" id="MBI3631205.1"/>
    </source>
</evidence>
<dbReference type="AlphaFoldDB" id="A0A932QYJ2"/>
<comment type="caution">
    <text evidence="1">The sequence shown here is derived from an EMBL/GenBank/DDBJ whole genome shotgun (WGS) entry which is preliminary data.</text>
</comment>
<gene>
    <name evidence="1" type="ORF">HY221_02610</name>
</gene>
<proteinExistence type="predicted"/>
<name>A0A932QYJ2_9BACT</name>
<protein>
    <submittedName>
        <fullName evidence="1">Uncharacterized protein</fullName>
    </submittedName>
</protein>
<dbReference type="EMBL" id="JACQCR010000060">
    <property type="protein sequence ID" value="MBI3631205.1"/>
    <property type="molecule type" value="Genomic_DNA"/>
</dbReference>
<sequence length="83" mass="9265">MNQISHSKMLMWWTVAVVLLVASGLFYIAYGNPQTNTEEEVPAVQFQAAAPRNDTREVDQELQSIQTDNLGSELGDIQKELGK</sequence>
<reference evidence="1" key="1">
    <citation type="submission" date="2020-07" db="EMBL/GenBank/DDBJ databases">
        <title>Huge and variable diversity of episymbiotic CPR bacteria and DPANN archaea in groundwater ecosystems.</title>
        <authorList>
            <person name="He C.Y."/>
            <person name="Keren R."/>
            <person name="Whittaker M."/>
            <person name="Farag I.F."/>
            <person name="Doudna J."/>
            <person name="Cate J.H.D."/>
            <person name="Banfield J.F."/>
        </authorList>
    </citation>
    <scope>NUCLEOTIDE SEQUENCE</scope>
    <source>
        <strain evidence="1">NC_groundwater_973_Pr1_S-0.2um_54_13</strain>
    </source>
</reference>
<evidence type="ECO:0000313" key="2">
    <source>
        <dbReference type="Proteomes" id="UP000753196"/>
    </source>
</evidence>
<accession>A0A932QYJ2</accession>
<organism evidence="1 2">
    <name type="scientific">Candidatus Sungiibacteriota bacterium</name>
    <dbReference type="NCBI Taxonomy" id="2750080"/>
    <lineage>
        <taxon>Bacteria</taxon>
        <taxon>Candidatus Sungiibacteriota</taxon>
    </lineage>
</organism>
<dbReference type="Proteomes" id="UP000753196">
    <property type="component" value="Unassembled WGS sequence"/>
</dbReference>